<dbReference type="Gene3D" id="1.20.1250.20">
    <property type="entry name" value="MFS general substrate transporter like domains"/>
    <property type="match status" value="1"/>
</dbReference>
<feature type="transmembrane region" description="Helical" evidence="7">
    <location>
        <begin position="375"/>
        <end position="396"/>
    </location>
</feature>
<protein>
    <submittedName>
        <fullName evidence="9">Tetracycline resistance protein tetb signature</fullName>
    </submittedName>
</protein>
<evidence type="ECO:0000313" key="9">
    <source>
        <dbReference type="EMBL" id="CZQ93651.1"/>
    </source>
</evidence>
<dbReference type="GO" id="GO:0005886">
    <property type="term" value="C:plasma membrane"/>
    <property type="evidence" value="ECO:0007669"/>
    <property type="project" value="UniProtKB-SubCell"/>
</dbReference>
<keyword evidence="5 7" id="KW-1133">Transmembrane helix</keyword>
<keyword evidence="6 7" id="KW-0472">Membrane</keyword>
<dbReference type="PROSITE" id="PS50850">
    <property type="entry name" value="MFS"/>
    <property type="match status" value="1"/>
</dbReference>
<feature type="transmembrane region" description="Helical" evidence="7">
    <location>
        <begin position="351"/>
        <end position="369"/>
    </location>
</feature>
<dbReference type="SUPFAM" id="SSF103473">
    <property type="entry name" value="MFS general substrate transporter"/>
    <property type="match status" value="1"/>
</dbReference>
<feature type="transmembrane region" description="Helical" evidence="7">
    <location>
        <begin position="184"/>
        <end position="207"/>
    </location>
</feature>
<feature type="transmembrane region" description="Helical" evidence="7">
    <location>
        <begin position="30"/>
        <end position="55"/>
    </location>
</feature>
<dbReference type="STRING" id="140314.SAMN04488076_10658"/>
<dbReference type="PANTHER" id="PTHR23501:SF191">
    <property type="entry name" value="VACUOLAR BASIC AMINO ACID TRANSPORTER 4"/>
    <property type="match status" value="1"/>
</dbReference>
<dbReference type="GO" id="GO:0022857">
    <property type="term" value="F:transmembrane transporter activity"/>
    <property type="evidence" value="ECO:0007669"/>
    <property type="project" value="InterPro"/>
</dbReference>
<feature type="transmembrane region" description="Helical" evidence="7">
    <location>
        <begin position="123"/>
        <end position="145"/>
    </location>
</feature>
<dbReference type="InterPro" id="IPR011701">
    <property type="entry name" value="MFS"/>
</dbReference>
<evidence type="ECO:0000259" key="8">
    <source>
        <dbReference type="PROSITE" id="PS50850"/>
    </source>
</evidence>
<evidence type="ECO:0000256" key="2">
    <source>
        <dbReference type="ARBA" id="ARBA00022448"/>
    </source>
</evidence>
<accession>A0A143YLL5</accession>
<keyword evidence="4 7" id="KW-0812">Transmembrane</keyword>
<dbReference type="AlphaFoldDB" id="A0A143YLL5"/>
<feature type="domain" description="Major facilitator superfamily (MFS) profile" evidence="8">
    <location>
        <begin position="33"/>
        <end position="511"/>
    </location>
</feature>
<dbReference type="FunFam" id="1.20.1720.10:FF:000004">
    <property type="entry name" value="EmrB/QacA family drug resistance transporter"/>
    <property type="match status" value="1"/>
</dbReference>
<feature type="transmembrane region" description="Helical" evidence="7">
    <location>
        <begin position="98"/>
        <end position="117"/>
    </location>
</feature>
<dbReference type="InterPro" id="IPR036259">
    <property type="entry name" value="MFS_trans_sf"/>
</dbReference>
<dbReference type="InterPro" id="IPR004638">
    <property type="entry name" value="EmrB-like"/>
</dbReference>
<reference evidence="9 10" key="1">
    <citation type="submission" date="2016-02" db="EMBL/GenBank/DDBJ databases">
        <authorList>
            <person name="Wen L."/>
            <person name="He K."/>
            <person name="Yang H."/>
        </authorList>
    </citation>
    <scope>NUCLEOTIDE SEQUENCE [LARGE SCALE GENOMIC DNA]</scope>
    <source>
        <strain evidence="9">Trichococcus palustris</strain>
    </source>
</reference>
<proteinExistence type="predicted"/>
<evidence type="ECO:0000313" key="10">
    <source>
        <dbReference type="Proteomes" id="UP000242754"/>
    </source>
</evidence>
<dbReference type="Gene3D" id="1.20.1720.10">
    <property type="entry name" value="Multidrug resistance protein D"/>
    <property type="match status" value="1"/>
</dbReference>
<dbReference type="NCBIfam" id="TIGR00711">
    <property type="entry name" value="efflux_EmrB"/>
    <property type="match status" value="1"/>
</dbReference>
<feature type="transmembrane region" description="Helical" evidence="7">
    <location>
        <begin position="219"/>
        <end position="237"/>
    </location>
</feature>
<sequence length="513" mass="55175">MECNFQKNHSLDARGSQEEAVENKQKKTNVALVTLAIFVATFMSAIEGTIVSTAMPTIIGNLNGIAIMNWVFSIYLLTSALMTPIYGKLSDMIGRKPVFIAGLLIFIIGSSLCGLSQSMGQLIAFRAVQGIGAGAIMPVTSTIIADIYPFEKRAKIMGLNGAAWGIAGILGPLLGGFIVDQWSWHWIFYINIPVGLAAVLLVSLFFHEDYTFEKKPVDYLGSFSLMGVLLSILYGIQVVGDNGRLSTESVSWFAAAALCSAVFLFAERRAADPIIPLGLFSSRTFVIQNTAAALVSGFLLGADIYIPMWMQGIKGLKAAMGGFAITPMSLTWMVGSFFASRFLLKHAVKHILAGSLAIIAASALLLGILPIATPFFVFLFITALIGLGMGLTITTTTVTVQNIVPREQIGIATSVNTLFRILGQTVMVSIYGIVLNNKMAQLIAGQKVSGTKITDEMMNQLINPLTAVNLDPTLLPTVRGILYAGIHSIFFYGFLIVLVAMAINAFDKEQKAN</sequence>
<dbReference type="InterPro" id="IPR020846">
    <property type="entry name" value="MFS_dom"/>
</dbReference>
<keyword evidence="10" id="KW-1185">Reference proteome</keyword>
<feature type="transmembrane region" description="Helical" evidence="7">
    <location>
        <begin position="481"/>
        <end position="506"/>
    </location>
</feature>
<name>A0A143YLL5_9LACT</name>
<evidence type="ECO:0000256" key="6">
    <source>
        <dbReference type="ARBA" id="ARBA00023136"/>
    </source>
</evidence>
<feature type="transmembrane region" description="Helical" evidence="7">
    <location>
        <begin position="318"/>
        <end position="339"/>
    </location>
</feature>
<comment type="subcellular location">
    <subcellularLocation>
        <location evidence="1">Cell membrane</location>
        <topology evidence="1">Multi-pass membrane protein</topology>
    </subcellularLocation>
</comment>
<gene>
    <name evidence="9" type="ORF">Tpal_1664</name>
</gene>
<dbReference type="Proteomes" id="UP000242754">
    <property type="component" value="Unassembled WGS sequence"/>
</dbReference>
<dbReference type="PANTHER" id="PTHR23501">
    <property type="entry name" value="MAJOR FACILITATOR SUPERFAMILY"/>
    <property type="match status" value="1"/>
</dbReference>
<organism evidence="9 10">
    <name type="scientific">Trichococcus palustris</name>
    <dbReference type="NCBI Taxonomy" id="140314"/>
    <lineage>
        <taxon>Bacteria</taxon>
        <taxon>Bacillati</taxon>
        <taxon>Bacillota</taxon>
        <taxon>Bacilli</taxon>
        <taxon>Lactobacillales</taxon>
        <taxon>Carnobacteriaceae</taxon>
        <taxon>Trichococcus</taxon>
    </lineage>
</organism>
<dbReference type="EMBL" id="FJNE01000004">
    <property type="protein sequence ID" value="CZQ93651.1"/>
    <property type="molecule type" value="Genomic_DNA"/>
</dbReference>
<dbReference type="PRINTS" id="PR01036">
    <property type="entry name" value="TCRTETB"/>
</dbReference>
<keyword evidence="2" id="KW-0813">Transport</keyword>
<dbReference type="CDD" id="cd17502">
    <property type="entry name" value="MFS_Azr1_MDR_like"/>
    <property type="match status" value="1"/>
</dbReference>
<feature type="transmembrane region" description="Helical" evidence="7">
    <location>
        <begin position="249"/>
        <end position="266"/>
    </location>
</feature>
<feature type="transmembrane region" description="Helical" evidence="7">
    <location>
        <begin position="417"/>
        <end position="434"/>
    </location>
</feature>
<feature type="transmembrane region" description="Helical" evidence="7">
    <location>
        <begin position="157"/>
        <end position="178"/>
    </location>
</feature>
<evidence type="ECO:0000256" key="3">
    <source>
        <dbReference type="ARBA" id="ARBA00022475"/>
    </source>
</evidence>
<keyword evidence="3" id="KW-1003">Cell membrane</keyword>
<evidence type="ECO:0000256" key="7">
    <source>
        <dbReference type="SAM" id="Phobius"/>
    </source>
</evidence>
<evidence type="ECO:0000256" key="1">
    <source>
        <dbReference type="ARBA" id="ARBA00004651"/>
    </source>
</evidence>
<feature type="transmembrane region" description="Helical" evidence="7">
    <location>
        <begin position="286"/>
        <end position="306"/>
    </location>
</feature>
<dbReference type="Pfam" id="PF07690">
    <property type="entry name" value="MFS_1"/>
    <property type="match status" value="1"/>
</dbReference>
<evidence type="ECO:0000256" key="5">
    <source>
        <dbReference type="ARBA" id="ARBA00022989"/>
    </source>
</evidence>
<evidence type="ECO:0000256" key="4">
    <source>
        <dbReference type="ARBA" id="ARBA00022692"/>
    </source>
</evidence>